<dbReference type="EC" id="2.3.1.-" evidence="3"/>
<dbReference type="Gene3D" id="2.160.10.10">
    <property type="entry name" value="Hexapeptide repeat proteins"/>
    <property type="match status" value="1"/>
</dbReference>
<organism evidence="3 4">
    <name type="scientific">Staphylococcus saccharolyticus</name>
    <dbReference type="NCBI Taxonomy" id="33028"/>
    <lineage>
        <taxon>Bacteria</taxon>
        <taxon>Bacillati</taxon>
        <taxon>Bacillota</taxon>
        <taxon>Bacilli</taxon>
        <taxon>Bacillales</taxon>
        <taxon>Staphylococcaceae</taxon>
        <taxon>Staphylococcus</taxon>
    </lineage>
</organism>
<dbReference type="AlphaFoldDB" id="A0A380H749"/>
<evidence type="ECO:0000313" key="4">
    <source>
        <dbReference type="Proteomes" id="UP000255425"/>
    </source>
</evidence>
<dbReference type="InterPro" id="IPR001451">
    <property type="entry name" value="Hexapep"/>
</dbReference>
<dbReference type="GO" id="GO:0016746">
    <property type="term" value="F:acyltransferase activity"/>
    <property type="evidence" value="ECO:0007669"/>
    <property type="project" value="UniProtKB-KW"/>
</dbReference>
<keyword evidence="2" id="KW-0677">Repeat</keyword>
<dbReference type="InterPro" id="IPR011004">
    <property type="entry name" value="Trimer_LpxA-like_sf"/>
</dbReference>
<keyword evidence="1 3" id="KW-0808">Transferase</keyword>
<gene>
    <name evidence="3" type="ORF">NCTC11807_02206</name>
</gene>
<evidence type="ECO:0000256" key="1">
    <source>
        <dbReference type="ARBA" id="ARBA00022679"/>
    </source>
</evidence>
<dbReference type="SUPFAM" id="SSF51161">
    <property type="entry name" value="Trimeric LpxA-like enzymes"/>
    <property type="match status" value="1"/>
</dbReference>
<sequence length="160" mass="17885">MKQKYQAVNTLWQIYKIVKFSKVFKQTLLIEVSRFIPCMTVKNYICRKWLNMKVGSYTSFAYKVMLDLFYPKLISVGNNTVVGYNTTILTHEVLGNEWRLGKVKIGSHTLIGANTTILPGITIGNHVKIGAGTVISTDVPDNSFAFGNPIQIKLHSGGDN</sequence>
<dbReference type="Pfam" id="PF00132">
    <property type="entry name" value="Hexapep"/>
    <property type="match status" value="1"/>
</dbReference>
<evidence type="ECO:0000256" key="2">
    <source>
        <dbReference type="ARBA" id="ARBA00022737"/>
    </source>
</evidence>
<keyword evidence="3" id="KW-0012">Acyltransferase</keyword>
<dbReference type="PROSITE" id="PS00101">
    <property type="entry name" value="HEXAPEP_TRANSFERASES"/>
    <property type="match status" value="1"/>
</dbReference>
<dbReference type="PANTHER" id="PTHR43300:SF6">
    <property type="entry name" value="ACETYLTRANSFERASE YVOF-RELATED"/>
    <property type="match status" value="1"/>
</dbReference>
<dbReference type="EMBL" id="UHDZ01000001">
    <property type="protein sequence ID" value="SUM73546.1"/>
    <property type="molecule type" value="Genomic_DNA"/>
</dbReference>
<proteinExistence type="predicted"/>
<protein>
    <submittedName>
        <fullName evidence="3">O-acetyltransferase</fullName>
        <ecNumber evidence="3">2.3.1.-</ecNumber>
    </submittedName>
</protein>
<reference evidence="3 4" key="1">
    <citation type="submission" date="2018-06" db="EMBL/GenBank/DDBJ databases">
        <authorList>
            <consortium name="Pathogen Informatics"/>
            <person name="Doyle S."/>
        </authorList>
    </citation>
    <scope>NUCLEOTIDE SEQUENCE [LARGE SCALE GENOMIC DNA]</scope>
    <source>
        <strain evidence="3 4">NCTC11807</strain>
    </source>
</reference>
<dbReference type="Proteomes" id="UP000255425">
    <property type="component" value="Unassembled WGS sequence"/>
</dbReference>
<dbReference type="PANTHER" id="PTHR43300">
    <property type="entry name" value="ACETYLTRANSFERASE"/>
    <property type="match status" value="1"/>
</dbReference>
<dbReference type="InterPro" id="IPR050179">
    <property type="entry name" value="Trans_hexapeptide_repeat"/>
</dbReference>
<dbReference type="InterPro" id="IPR018357">
    <property type="entry name" value="Hexapep_transf_CS"/>
</dbReference>
<dbReference type="CDD" id="cd04647">
    <property type="entry name" value="LbH_MAT_like"/>
    <property type="match status" value="1"/>
</dbReference>
<accession>A0A380H749</accession>
<evidence type="ECO:0000313" key="3">
    <source>
        <dbReference type="EMBL" id="SUM73546.1"/>
    </source>
</evidence>
<keyword evidence="4" id="KW-1185">Reference proteome</keyword>
<name>A0A380H749_9STAP</name>